<keyword evidence="3" id="KW-0472">Membrane</keyword>
<dbReference type="GO" id="GO:0006506">
    <property type="term" value="P:GPI anchor biosynthetic process"/>
    <property type="evidence" value="ECO:0007669"/>
    <property type="project" value="UniProtKB-UniPathway"/>
</dbReference>
<dbReference type="GO" id="GO:0016020">
    <property type="term" value="C:membrane"/>
    <property type="evidence" value="ECO:0007669"/>
    <property type="project" value="GOC"/>
</dbReference>
<dbReference type="GO" id="GO:0000225">
    <property type="term" value="F:N-acetylglucosaminylphosphatidylinositol deacetylase activity"/>
    <property type="evidence" value="ECO:0007669"/>
    <property type="project" value="UniProtKB-EC"/>
</dbReference>
<organism evidence="4 5">
    <name type="scientific">Smittium culicis</name>
    <dbReference type="NCBI Taxonomy" id="133412"/>
    <lineage>
        <taxon>Eukaryota</taxon>
        <taxon>Fungi</taxon>
        <taxon>Fungi incertae sedis</taxon>
        <taxon>Zoopagomycota</taxon>
        <taxon>Kickxellomycotina</taxon>
        <taxon>Harpellomycetes</taxon>
        <taxon>Harpellales</taxon>
        <taxon>Legeriomycetaceae</taxon>
        <taxon>Smittium</taxon>
    </lineage>
</organism>
<dbReference type="InterPro" id="IPR003737">
    <property type="entry name" value="GlcNAc_PI_deacetylase-related"/>
</dbReference>
<proteinExistence type="inferred from homology"/>
<keyword evidence="5" id="KW-1185">Reference proteome</keyword>
<dbReference type="Pfam" id="PF02585">
    <property type="entry name" value="PIG-L"/>
    <property type="match status" value="1"/>
</dbReference>
<dbReference type="OrthoDB" id="440160at2759"/>
<dbReference type="EMBL" id="LSSM01001878">
    <property type="protein sequence ID" value="OMJ24192.1"/>
    <property type="molecule type" value="Genomic_DNA"/>
</dbReference>
<dbReference type="Gene3D" id="3.40.50.10320">
    <property type="entry name" value="LmbE-like"/>
    <property type="match status" value="1"/>
</dbReference>
<comment type="caution">
    <text evidence="4">The sequence shown here is derived from an EMBL/GenBank/DDBJ whole genome shotgun (WGS) entry which is preliminary data.</text>
</comment>
<dbReference type="GO" id="GO:0005783">
    <property type="term" value="C:endoplasmic reticulum"/>
    <property type="evidence" value="ECO:0007669"/>
    <property type="project" value="TreeGrafter"/>
</dbReference>
<keyword evidence="3" id="KW-0812">Transmembrane</keyword>
<dbReference type="PANTHER" id="PTHR12993:SF11">
    <property type="entry name" value="N-ACETYLGLUCOSAMINYL-PHOSPHATIDYLINOSITOL DE-N-ACETYLASE"/>
    <property type="match status" value="1"/>
</dbReference>
<dbReference type="Proteomes" id="UP000187429">
    <property type="component" value="Unassembled WGS sequence"/>
</dbReference>
<evidence type="ECO:0000313" key="4">
    <source>
        <dbReference type="EMBL" id="OMJ24192.1"/>
    </source>
</evidence>
<comment type="similarity">
    <text evidence="1">Belongs to the PIGL family.</text>
</comment>
<dbReference type="PANTHER" id="PTHR12993">
    <property type="entry name" value="N-ACETYLGLUCOSAMINYL-PHOSPHATIDYLINOSITOL DE-N-ACETYLASE-RELATED"/>
    <property type="match status" value="1"/>
</dbReference>
<evidence type="ECO:0000256" key="3">
    <source>
        <dbReference type="SAM" id="Phobius"/>
    </source>
</evidence>
<evidence type="ECO:0000313" key="5">
    <source>
        <dbReference type="Proteomes" id="UP000187429"/>
    </source>
</evidence>
<name>A0A1R1YBB2_9FUNG</name>
<dbReference type="AlphaFoldDB" id="A0A1R1YBB2"/>
<keyword evidence="3" id="KW-1133">Transmembrane helix</keyword>
<accession>A0A1R1YBB2</accession>
<protein>
    <recommendedName>
        <fullName evidence="2">N-acetylglucosaminylphosphatidylinositol deacetylase</fullName>
        <ecNumber evidence="2">3.5.1.89</ecNumber>
    </recommendedName>
</protein>
<feature type="transmembrane region" description="Helical" evidence="3">
    <location>
        <begin position="6"/>
        <end position="22"/>
    </location>
</feature>
<dbReference type="UniPathway" id="UPA00196"/>
<gene>
    <name evidence="4" type="ORF">AYI69_g4720</name>
</gene>
<dbReference type="EC" id="3.5.1.89" evidence="2"/>
<dbReference type="InterPro" id="IPR024078">
    <property type="entry name" value="LmbE-like_dom_sf"/>
</dbReference>
<evidence type="ECO:0000256" key="2">
    <source>
        <dbReference type="ARBA" id="ARBA00012176"/>
    </source>
</evidence>
<dbReference type="SUPFAM" id="SSF102588">
    <property type="entry name" value="LmbE-like"/>
    <property type="match status" value="1"/>
</dbReference>
<sequence length="171" mass="19154">MSVFINIFIPLLLLSATVYFWLSRLPVIIDSDLTSILSDKSKTKKQLNVMFITAHPDDECMFFAPTILALKKRGNVSIKLTCFSTGNANGLGNVRRVELVKAAESLGIPSTDIIIIDDPAFPDHMKQAWDPVLMAKALEPIVLFSKTDTVIFTNFHLFICYLFEPTPHLHS</sequence>
<reference evidence="5" key="1">
    <citation type="submission" date="2017-01" db="EMBL/GenBank/DDBJ databases">
        <authorList>
            <person name="Wang Y."/>
            <person name="White M."/>
            <person name="Kvist S."/>
            <person name="Moncalvo J.-M."/>
        </authorList>
    </citation>
    <scope>NUCLEOTIDE SEQUENCE [LARGE SCALE GENOMIC DNA]</scope>
    <source>
        <strain evidence="5">ID-206-W2</strain>
    </source>
</reference>
<evidence type="ECO:0000256" key="1">
    <source>
        <dbReference type="ARBA" id="ARBA00006066"/>
    </source>
</evidence>